<sequence length="201" mass="21354">MSRFPAARLLLLALLAAPTALAAPVKFEVATKSENLNVLTVESETAVENFTARTNKVSGTLTFDPASKTGGGTVTIDGTTIDTGIALRNRDMKSATWLNFDKQPDVKFTATKVAHLSGEKYRVSGNLTMNGVTRPVTADATVRYTPEGDLTRAVGLKGDVLAVSVKFGVKLSDYGVKHPQIAAGRVSNDLDLVVRFIASSK</sequence>
<keyword evidence="4" id="KW-1185">Reference proteome</keyword>
<proteinExistence type="predicted"/>
<accession>A0A1W1UHJ1</accession>
<dbReference type="InterPro" id="IPR036761">
    <property type="entry name" value="TTHA0802/YceI-like_sf"/>
</dbReference>
<dbReference type="SUPFAM" id="SSF101874">
    <property type="entry name" value="YceI-like"/>
    <property type="match status" value="1"/>
</dbReference>
<feature type="signal peptide" evidence="1">
    <location>
        <begin position="1"/>
        <end position="22"/>
    </location>
</feature>
<dbReference type="PANTHER" id="PTHR34406">
    <property type="entry name" value="PROTEIN YCEI"/>
    <property type="match status" value="1"/>
</dbReference>
<organism evidence="3 4">
    <name type="scientific">Deinococcus hopiensis KR-140</name>
    <dbReference type="NCBI Taxonomy" id="695939"/>
    <lineage>
        <taxon>Bacteria</taxon>
        <taxon>Thermotogati</taxon>
        <taxon>Deinococcota</taxon>
        <taxon>Deinococci</taxon>
        <taxon>Deinococcales</taxon>
        <taxon>Deinococcaceae</taxon>
        <taxon>Deinococcus</taxon>
    </lineage>
</organism>
<dbReference type="PANTHER" id="PTHR34406:SF1">
    <property type="entry name" value="PROTEIN YCEI"/>
    <property type="match status" value="1"/>
</dbReference>
<name>A0A1W1UHJ1_9DEIO</name>
<gene>
    <name evidence="3" type="ORF">SAMN00790413_05451</name>
</gene>
<dbReference type="EMBL" id="FWWU01000004">
    <property type="protein sequence ID" value="SMB80224.1"/>
    <property type="molecule type" value="Genomic_DNA"/>
</dbReference>
<dbReference type="Gene3D" id="2.40.128.110">
    <property type="entry name" value="Lipid/polyisoprenoid-binding, YceI-like"/>
    <property type="match status" value="1"/>
</dbReference>
<feature type="chain" id="PRO_5013117012" evidence="1">
    <location>
        <begin position="23"/>
        <end position="201"/>
    </location>
</feature>
<dbReference type="STRING" id="695939.SAMN00790413_05451"/>
<dbReference type="SMART" id="SM00867">
    <property type="entry name" value="YceI"/>
    <property type="match status" value="1"/>
</dbReference>
<evidence type="ECO:0000256" key="1">
    <source>
        <dbReference type="SAM" id="SignalP"/>
    </source>
</evidence>
<protein>
    <submittedName>
        <fullName evidence="3">Polyisoprenoid-binding protein YceI</fullName>
    </submittedName>
</protein>
<dbReference type="OrthoDB" id="9811006at2"/>
<keyword evidence="1" id="KW-0732">Signal</keyword>
<dbReference type="RefSeq" id="WP_084045669.1">
    <property type="nucleotide sequence ID" value="NZ_FWWU01000004.1"/>
</dbReference>
<reference evidence="3 4" key="1">
    <citation type="submission" date="2017-04" db="EMBL/GenBank/DDBJ databases">
        <authorList>
            <person name="Afonso C.L."/>
            <person name="Miller P.J."/>
            <person name="Scott M.A."/>
            <person name="Spackman E."/>
            <person name="Goraichik I."/>
            <person name="Dimitrov K.M."/>
            <person name="Suarez D.L."/>
            <person name="Swayne D.E."/>
        </authorList>
    </citation>
    <scope>NUCLEOTIDE SEQUENCE [LARGE SCALE GENOMIC DNA]</scope>
    <source>
        <strain evidence="3 4">KR-140</strain>
    </source>
</reference>
<evidence type="ECO:0000313" key="4">
    <source>
        <dbReference type="Proteomes" id="UP000192582"/>
    </source>
</evidence>
<dbReference type="AlphaFoldDB" id="A0A1W1UHJ1"/>
<dbReference type="InterPro" id="IPR007372">
    <property type="entry name" value="Lipid/polyisoprenoid-bd_YceI"/>
</dbReference>
<feature type="domain" description="Lipid/polyisoprenoid-binding YceI-like" evidence="2">
    <location>
        <begin position="26"/>
        <end position="197"/>
    </location>
</feature>
<evidence type="ECO:0000313" key="3">
    <source>
        <dbReference type="EMBL" id="SMB80224.1"/>
    </source>
</evidence>
<dbReference type="Proteomes" id="UP000192582">
    <property type="component" value="Unassembled WGS sequence"/>
</dbReference>
<dbReference type="Pfam" id="PF04264">
    <property type="entry name" value="YceI"/>
    <property type="match status" value="1"/>
</dbReference>
<evidence type="ECO:0000259" key="2">
    <source>
        <dbReference type="SMART" id="SM00867"/>
    </source>
</evidence>